<organism evidence="11">
    <name type="scientific">Candidatus Tenderia electrophaga</name>
    <dbReference type="NCBI Taxonomy" id="1748243"/>
    <lineage>
        <taxon>Bacteria</taxon>
        <taxon>Pseudomonadati</taxon>
        <taxon>Pseudomonadota</taxon>
        <taxon>Gammaproteobacteria</taxon>
        <taxon>Candidatus Tenderiales</taxon>
        <taxon>Candidatus Tenderiaceae</taxon>
        <taxon>Candidatus Tenderia</taxon>
    </lineage>
</organism>
<comment type="cofactor">
    <cofactor evidence="8">
        <name>heme c</name>
        <dbReference type="ChEBI" id="CHEBI:61717"/>
    </cofactor>
    <text evidence="8">Binds 1 heme c group covalently per subunit.</text>
</comment>
<feature type="binding site" description="covalent" evidence="8">
    <location>
        <position position="149"/>
    </location>
    <ligand>
        <name>heme c</name>
        <dbReference type="ChEBI" id="CHEBI:61717"/>
    </ligand>
</feature>
<reference evidence="11" key="1">
    <citation type="journal article" date="2020" name="mSystems">
        <title>Genome- and Community-Level Interaction Insights into Carbon Utilization and Element Cycling Functions of Hydrothermarchaeota in Hydrothermal Sediment.</title>
        <authorList>
            <person name="Zhou Z."/>
            <person name="Liu Y."/>
            <person name="Xu W."/>
            <person name="Pan J."/>
            <person name="Luo Z.H."/>
            <person name="Li M."/>
        </authorList>
    </citation>
    <scope>NUCLEOTIDE SEQUENCE [LARGE SCALE GENOMIC DNA]</scope>
    <source>
        <strain evidence="11">HyVt-505</strain>
    </source>
</reference>
<keyword evidence="10" id="KW-0732">Signal</keyword>
<comment type="caution">
    <text evidence="11">The sequence shown here is derived from an EMBL/GenBank/DDBJ whole genome shotgun (WGS) entry which is preliminary data.</text>
</comment>
<feature type="chain" id="PRO_5032957398" evidence="10">
    <location>
        <begin position="23"/>
        <end position="219"/>
    </location>
</feature>
<evidence type="ECO:0000256" key="9">
    <source>
        <dbReference type="SAM" id="Phobius"/>
    </source>
</evidence>
<evidence type="ECO:0000256" key="10">
    <source>
        <dbReference type="SAM" id="SignalP"/>
    </source>
</evidence>
<sequence length="219" mass="24577">MRRLLVLLSAVAMFAGAQNAMASAAGALKMVDVGSSEQARQRGAEIVVSTCMMCHSLKYIKFSDLKQIGMTEEQILSLLEDQSIDDRMLSLTSIEVRKESYGKVPPDLSLMAIARQKGPQHIYTLLTGYYYKDAEQDETDNHLFPGIKMPDVLAYADAESDEERAEVEAQAHDVASFLVWAADPSAESRRTIGVYVILYLIILTALLYMLKRRIWRKLH</sequence>
<evidence type="ECO:0000256" key="8">
    <source>
        <dbReference type="PIRSR" id="PIRSR602326-1"/>
    </source>
</evidence>
<accession>A0A832N5K6</accession>
<evidence type="ECO:0000256" key="5">
    <source>
        <dbReference type="ARBA" id="ARBA00022989"/>
    </source>
</evidence>
<dbReference type="InterPro" id="IPR036909">
    <property type="entry name" value="Cyt_c-like_dom_sf"/>
</dbReference>
<evidence type="ECO:0000256" key="1">
    <source>
        <dbReference type="ARBA" id="ARBA00004370"/>
    </source>
</evidence>
<name>A0A832N5K6_9GAMM</name>
<evidence type="ECO:0000256" key="2">
    <source>
        <dbReference type="ARBA" id="ARBA00022617"/>
    </source>
</evidence>
<dbReference type="EMBL" id="DRNF01000348">
    <property type="protein sequence ID" value="HHJ81067.1"/>
    <property type="molecule type" value="Genomic_DNA"/>
</dbReference>
<evidence type="ECO:0000313" key="11">
    <source>
        <dbReference type="EMBL" id="HHJ81067.1"/>
    </source>
</evidence>
<feature type="binding site" description="covalent" evidence="8">
    <location>
        <position position="55"/>
    </location>
    <ligand>
        <name>heme c</name>
        <dbReference type="ChEBI" id="CHEBI:61717"/>
    </ligand>
</feature>
<protein>
    <submittedName>
        <fullName evidence="11">Cytochrome C</fullName>
    </submittedName>
</protein>
<feature type="binding site" description="covalent" evidence="8">
    <location>
        <position position="51"/>
    </location>
    <ligand>
        <name>heme c</name>
        <dbReference type="ChEBI" id="CHEBI:61717"/>
    </ligand>
</feature>
<evidence type="ECO:0000256" key="6">
    <source>
        <dbReference type="ARBA" id="ARBA00023004"/>
    </source>
</evidence>
<keyword evidence="3 9" id="KW-0812">Transmembrane</keyword>
<comment type="subcellular location">
    <subcellularLocation>
        <location evidence="1">Membrane</location>
    </subcellularLocation>
</comment>
<dbReference type="PANTHER" id="PTHR10266:SF3">
    <property type="entry name" value="CYTOCHROME C1, HEME PROTEIN, MITOCHONDRIAL"/>
    <property type="match status" value="1"/>
</dbReference>
<keyword evidence="4 8" id="KW-0479">Metal-binding</keyword>
<keyword evidence="5 9" id="KW-1133">Transmembrane helix</keyword>
<keyword evidence="6 8" id="KW-0408">Iron</keyword>
<dbReference type="Gene3D" id="1.10.760.10">
    <property type="entry name" value="Cytochrome c-like domain"/>
    <property type="match status" value="1"/>
</dbReference>
<evidence type="ECO:0000256" key="4">
    <source>
        <dbReference type="ARBA" id="ARBA00022723"/>
    </source>
</evidence>
<gene>
    <name evidence="11" type="ORF">ENJ65_05490</name>
</gene>
<dbReference type="GO" id="GO:0020037">
    <property type="term" value="F:heme binding"/>
    <property type="evidence" value="ECO:0007669"/>
    <property type="project" value="InterPro"/>
</dbReference>
<evidence type="ECO:0000256" key="3">
    <source>
        <dbReference type="ARBA" id="ARBA00022692"/>
    </source>
</evidence>
<proteinExistence type="predicted"/>
<dbReference type="AlphaFoldDB" id="A0A832N5K6"/>
<dbReference type="Gene3D" id="1.20.5.100">
    <property type="entry name" value="Cytochrome c1, transmembrane anchor, C-terminal"/>
    <property type="match status" value="1"/>
</dbReference>
<dbReference type="GO" id="GO:0009055">
    <property type="term" value="F:electron transfer activity"/>
    <property type="evidence" value="ECO:0007669"/>
    <property type="project" value="InterPro"/>
</dbReference>
<dbReference type="Pfam" id="PF02167">
    <property type="entry name" value="Cytochrom_C1"/>
    <property type="match status" value="2"/>
</dbReference>
<dbReference type="PRINTS" id="PR00603">
    <property type="entry name" value="CYTOCHROMEC1"/>
</dbReference>
<feature type="signal peptide" evidence="10">
    <location>
        <begin position="1"/>
        <end position="22"/>
    </location>
</feature>
<dbReference type="PANTHER" id="PTHR10266">
    <property type="entry name" value="CYTOCHROME C1"/>
    <property type="match status" value="1"/>
</dbReference>
<feature type="binding site" description="covalent" evidence="8">
    <location>
        <position position="54"/>
    </location>
    <ligand>
        <name>heme c</name>
        <dbReference type="ChEBI" id="CHEBI:61717"/>
    </ligand>
</feature>
<dbReference type="GO" id="GO:0046872">
    <property type="term" value="F:metal ion binding"/>
    <property type="evidence" value="ECO:0007669"/>
    <property type="project" value="UniProtKB-KW"/>
</dbReference>
<dbReference type="SUPFAM" id="SSF46626">
    <property type="entry name" value="Cytochrome c"/>
    <property type="match status" value="1"/>
</dbReference>
<keyword evidence="2 8" id="KW-0349">Heme</keyword>
<dbReference type="GO" id="GO:0016020">
    <property type="term" value="C:membrane"/>
    <property type="evidence" value="ECO:0007669"/>
    <property type="project" value="UniProtKB-SubCell"/>
</dbReference>
<feature type="transmembrane region" description="Helical" evidence="9">
    <location>
        <begin position="192"/>
        <end position="210"/>
    </location>
</feature>
<evidence type="ECO:0000256" key="7">
    <source>
        <dbReference type="ARBA" id="ARBA00023136"/>
    </source>
</evidence>
<keyword evidence="7 9" id="KW-0472">Membrane</keyword>
<dbReference type="InterPro" id="IPR002326">
    <property type="entry name" value="Cyt_c1"/>
</dbReference>
<dbReference type="Proteomes" id="UP000885832">
    <property type="component" value="Unassembled WGS sequence"/>
</dbReference>